<evidence type="ECO:0000256" key="5">
    <source>
        <dbReference type="ARBA" id="ARBA00022490"/>
    </source>
</evidence>
<dbReference type="EMBL" id="KB007974">
    <property type="protein sequence ID" value="ELR17267.1"/>
    <property type="molecule type" value="Genomic_DNA"/>
</dbReference>
<evidence type="ECO:0000256" key="6">
    <source>
        <dbReference type="ARBA" id="ARBA00022842"/>
    </source>
</evidence>
<comment type="subcellular location">
    <subcellularLocation>
        <location evidence="2">Cytoplasm</location>
    </subcellularLocation>
</comment>
<dbReference type="OMA" id="VFGWTQS"/>
<evidence type="ECO:0000256" key="11">
    <source>
        <dbReference type="PROSITE-ProRule" id="PRU10112"/>
    </source>
</evidence>
<dbReference type="SUPFAM" id="SSF51621">
    <property type="entry name" value="Phosphoenolpyruvate/pyruvate domain"/>
    <property type="match status" value="1"/>
</dbReference>
<sequence>MGDAIVNLGVPANPSAVPHAHTAFDDDLDLLDDLLHKTIKSMDEDGEKLNQLVKDVVGMAKEWRSDPAHHSHTSFDDFIKSMKSKDALRLVRIISHYLNLANVADQHHIVRLMRKHQIEQTPLPYTFQQVFDTLIEAGVSTDDIYQALMEQKIEPVLTAHPTQVMRRTILSKNNKISEALARRDFQQLTTEEKEEVFAALRREIGGAWLSDEIRRKRPTPDEEAMGGLAVIEQSLSLADSDRSTGHAVPKLLRRLDWTVQKYTGKSLPPEFSNLTFGSWMGGDRDGNPNVTPEVTKRCCYFSRWIAADLYYREVDALLFELSMIRCTKELTEEAALAAERRRRHGEKYLTTLYKEFREGIPEKEAYRIVLAEVRDTFLVTKRRLEDMIMGKPISSESTYYTQTSEVLAPLCLCYRSLKETGAGEIADGRLLDLIRRLSSFGLGLVKLDIRQESDRHTEVLDTITTYLGMGSYEEWDEEKRVEFLRVKEVLETFKVAASLGPESLGAYVISMCRTASDILAVELLQKEAGNKHPQRVVPLFETVDDLRNSAPVMRRLFSNDWYRTHIKGRQEIMIGYSDSAKDAGRLTSAWELYKAQEALLKLCEEFGVKLTLFHGRGGTVGRGGGPSYLAIQSQPPGTLAGRLRVTEQGEMIQSQFGLPGIAYRTLEVYVTATLKTRFLPPVRPTPRWCEIMDRLSATACDAYRALIRGNPRFVEYFRAATPSGELSYLNIGSRPAKRNVQGGIESLRAIPWIFAWTQTRLLLPAWLGVGEALELAAQEGLGEELKTMYAEWPFFQSTVDLVEMVLSKGDPEIAARYNEVLVPPELQEMGHQLVQKFNFTATHILSLTGHKVLQESNPLLLESINLRRGFVDPINLIQVEILRRMREGKDGQVDEVLLDAFIITINGIAAGMRNTG</sequence>
<organism evidence="12 13">
    <name type="scientific">Acanthamoeba castellanii (strain ATCC 30010 / Neff)</name>
    <dbReference type="NCBI Taxonomy" id="1257118"/>
    <lineage>
        <taxon>Eukaryota</taxon>
        <taxon>Amoebozoa</taxon>
        <taxon>Discosea</taxon>
        <taxon>Longamoebia</taxon>
        <taxon>Centramoebida</taxon>
        <taxon>Acanthamoebidae</taxon>
        <taxon>Acanthamoeba</taxon>
    </lineage>
</organism>
<evidence type="ECO:0000256" key="2">
    <source>
        <dbReference type="ARBA" id="ARBA00004496"/>
    </source>
</evidence>
<evidence type="ECO:0000256" key="10">
    <source>
        <dbReference type="PROSITE-ProRule" id="PRU10111"/>
    </source>
</evidence>
<dbReference type="OrthoDB" id="1365747at2759"/>
<evidence type="ECO:0000256" key="8">
    <source>
        <dbReference type="ARBA" id="ARBA00023300"/>
    </source>
</evidence>
<dbReference type="InterPro" id="IPR015813">
    <property type="entry name" value="Pyrv/PenolPyrv_kinase-like_dom"/>
</dbReference>
<dbReference type="HAMAP" id="MF_00595">
    <property type="entry name" value="PEPcase_type1"/>
    <property type="match status" value="1"/>
</dbReference>
<dbReference type="PANTHER" id="PTHR30523:SF6">
    <property type="entry name" value="PHOSPHOENOLPYRUVATE CARBOXYLASE"/>
    <property type="match status" value="1"/>
</dbReference>
<gene>
    <name evidence="12" type="ORF">ACA1_059840</name>
</gene>
<dbReference type="InterPro" id="IPR022805">
    <property type="entry name" value="PEP_COase_bac/pln-type"/>
</dbReference>
<evidence type="ECO:0000256" key="7">
    <source>
        <dbReference type="ARBA" id="ARBA00023239"/>
    </source>
</evidence>
<evidence type="ECO:0000256" key="3">
    <source>
        <dbReference type="ARBA" id="ARBA00008346"/>
    </source>
</evidence>
<dbReference type="GeneID" id="14917863"/>
<evidence type="ECO:0000313" key="13">
    <source>
        <dbReference type="Proteomes" id="UP000011083"/>
    </source>
</evidence>
<dbReference type="GO" id="GO:0006099">
    <property type="term" value="P:tricarboxylic acid cycle"/>
    <property type="evidence" value="ECO:0007669"/>
    <property type="project" value="InterPro"/>
</dbReference>
<dbReference type="PRINTS" id="PR00150">
    <property type="entry name" value="PEPCARBXLASE"/>
</dbReference>
<keyword evidence="13" id="KW-1185">Reference proteome</keyword>
<dbReference type="RefSeq" id="XP_004339280.1">
    <property type="nucleotide sequence ID" value="XM_004339232.1"/>
</dbReference>
<keyword evidence="7" id="KW-0456">Lyase</keyword>
<evidence type="ECO:0000256" key="4">
    <source>
        <dbReference type="ARBA" id="ARBA00012305"/>
    </source>
</evidence>
<protein>
    <recommendedName>
        <fullName evidence="4">phosphoenolpyruvate carboxylase</fullName>
        <ecNumber evidence="4">4.1.1.31</ecNumber>
    </recommendedName>
</protein>
<dbReference type="FunFam" id="1.20.1440.90:FF:000001">
    <property type="entry name" value="Phosphoenolpyruvate carboxylase 1"/>
    <property type="match status" value="1"/>
</dbReference>
<comment type="cofactor">
    <cofactor evidence="1">
        <name>Mg(2+)</name>
        <dbReference type="ChEBI" id="CHEBI:18420"/>
    </cofactor>
</comment>
<dbReference type="PROSITE" id="PS00393">
    <property type="entry name" value="PEPCASE_2"/>
    <property type="match status" value="1"/>
</dbReference>
<dbReference type="GO" id="GO:0015977">
    <property type="term" value="P:carbon fixation"/>
    <property type="evidence" value="ECO:0007669"/>
    <property type="project" value="UniProtKB-KW"/>
</dbReference>
<dbReference type="Proteomes" id="UP000011083">
    <property type="component" value="Unassembled WGS sequence"/>
</dbReference>
<dbReference type="Gene3D" id="1.20.1440.90">
    <property type="entry name" value="Phosphoenolpyruvate/pyruvate domain"/>
    <property type="match status" value="1"/>
</dbReference>
<reference evidence="12 13" key="1">
    <citation type="journal article" date="2013" name="Genome Biol.">
        <title>Genome of Acanthamoeba castellanii highlights extensive lateral gene transfer and early evolution of tyrosine kinase signaling.</title>
        <authorList>
            <person name="Clarke M."/>
            <person name="Lohan A.J."/>
            <person name="Liu B."/>
            <person name="Lagkouvardos I."/>
            <person name="Roy S."/>
            <person name="Zafar N."/>
            <person name="Bertelli C."/>
            <person name="Schilde C."/>
            <person name="Kianianmomeni A."/>
            <person name="Burglin T.R."/>
            <person name="Frech C."/>
            <person name="Turcotte B."/>
            <person name="Kopec K.O."/>
            <person name="Synnott J.M."/>
            <person name="Choo C."/>
            <person name="Paponov I."/>
            <person name="Finkler A."/>
            <person name="Soon Heng Tan C."/>
            <person name="Hutchins A.P."/>
            <person name="Weinmeier T."/>
            <person name="Rattei T."/>
            <person name="Chu J.S."/>
            <person name="Gimenez G."/>
            <person name="Irimia M."/>
            <person name="Rigden D.J."/>
            <person name="Fitzpatrick D.A."/>
            <person name="Lorenzo-Morales J."/>
            <person name="Bateman A."/>
            <person name="Chiu C.H."/>
            <person name="Tang P."/>
            <person name="Hegemann P."/>
            <person name="Fromm H."/>
            <person name="Raoult D."/>
            <person name="Greub G."/>
            <person name="Miranda-Saavedra D."/>
            <person name="Chen N."/>
            <person name="Nash P."/>
            <person name="Ginger M.L."/>
            <person name="Horn M."/>
            <person name="Schaap P."/>
            <person name="Caler L."/>
            <person name="Loftus B."/>
        </authorList>
    </citation>
    <scope>NUCLEOTIDE SEQUENCE [LARGE SCALE GENOMIC DNA]</scope>
    <source>
        <strain evidence="12 13">Neff</strain>
    </source>
</reference>
<proteinExistence type="inferred from homology"/>
<dbReference type="AlphaFoldDB" id="L8GWF8"/>
<dbReference type="VEuPathDB" id="AmoebaDB:ACA1_059840"/>
<keyword evidence="5" id="KW-0963">Cytoplasm</keyword>
<dbReference type="EC" id="4.1.1.31" evidence="4"/>
<evidence type="ECO:0000256" key="1">
    <source>
        <dbReference type="ARBA" id="ARBA00001946"/>
    </source>
</evidence>
<name>L8GWF8_ACACF</name>
<keyword evidence="8" id="KW-0120">Carbon dioxide fixation</keyword>
<dbReference type="PANTHER" id="PTHR30523">
    <property type="entry name" value="PHOSPHOENOLPYRUVATE CARBOXYLASE"/>
    <property type="match status" value="1"/>
</dbReference>
<dbReference type="KEGG" id="acan:ACA1_059840"/>
<feature type="active site" evidence="11">
    <location>
        <position position="581"/>
    </location>
</feature>
<dbReference type="GO" id="GO:0008964">
    <property type="term" value="F:phosphoenolpyruvate carboxylase activity"/>
    <property type="evidence" value="ECO:0007669"/>
    <property type="project" value="UniProtKB-EC"/>
</dbReference>
<evidence type="ECO:0000313" key="12">
    <source>
        <dbReference type="EMBL" id="ELR17267.1"/>
    </source>
</evidence>
<keyword evidence="12" id="KW-0670">Pyruvate</keyword>
<feature type="active site" evidence="10">
    <location>
        <position position="160"/>
    </location>
</feature>
<dbReference type="InterPro" id="IPR033129">
    <property type="entry name" value="PEPCASE_His_AS"/>
</dbReference>
<keyword evidence="6" id="KW-0460">Magnesium</keyword>
<evidence type="ECO:0000256" key="9">
    <source>
        <dbReference type="ARBA" id="ARBA00048995"/>
    </source>
</evidence>
<accession>L8GWF8</accession>
<dbReference type="InterPro" id="IPR018129">
    <property type="entry name" value="PEP_COase_Lys_AS"/>
</dbReference>
<dbReference type="STRING" id="1257118.L8GWF8"/>
<comment type="catalytic activity">
    <reaction evidence="9">
        <text>oxaloacetate + phosphate = phosphoenolpyruvate + hydrogencarbonate</text>
        <dbReference type="Rhea" id="RHEA:28370"/>
        <dbReference type="ChEBI" id="CHEBI:16452"/>
        <dbReference type="ChEBI" id="CHEBI:17544"/>
        <dbReference type="ChEBI" id="CHEBI:43474"/>
        <dbReference type="ChEBI" id="CHEBI:58702"/>
        <dbReference type="EC" id="4.1.1.31"/>
    </reaction>
</comment>
<comment type="similarity">
    <text evidence="3">Belongs to the PEPCase type 1 family.</text>
</comment>
<dbReference type="InterPro" id="IPR021135">
    <property type="entry name" value="PEP_COase"/>
</dbReference>
<dbReference type="PROSITE" id="PS00781">
    <property type="entry name" value="PEPCASE_1"/>
    <property type="match status" value="1"/>
</dbReference>
<dbReference type="Pfam" id="PF00311">
    <property type="entry name" value="PEPcase"/>
    <property type="match status" value="1"/>
</dbReference>
<dbReference type="GO" id="GO:0005829">
    <property type="term" value="C:cytosol"/>
    <property type="evidence" value="ECO:0007669"/>
    <property type="project" value="TreeGrafter"/>
</dbReference>